<protein>
    <recommendedName>
        <fullName evidence="8">DoxX family protein</fullName>
    </recommendedName>
</protein>
<comment type="subcellular location">
    <subcellularLocation>
        <location evidence="1">Membrane</location>
        <topology evidence="1">Multi-pass membrane protein</topology>
    </subcellularLocation>
</comment>
<feature type="transmembrane region" description="Helical" evidence="5">
    <location>
        <begin position="70"/>
        <end position="87"/>
    </location>
</feature>
<dbReference type="InterPro" id="IPR032808">
    <property type="entry name" value="DoxX"/>
</dbReference>
<evidence type="ECO:0000256" key="1">
    <source>
        <dbReference type="ARBA" id="ARBA00004141"/>
    </source>
</evidence>
<reference evidence="6 7" key="1">
    <citation type="journal article" date="2012" name="J. Bacteriol.">
        <title>Genome Sequence of the Pattern-Forming Social Bacterium Paenibacillus dendritiformis C454 Chiral Morphotype.</title>
        <authorList>
            <person name="Sirota-Madi A."/>
            <person name="Olender T."/>
            <person name="Helman Y."/>
            <person name="Brainis I."/>
            <person name="Finkelshtein A."/>
            <person name="Roth D."/>
            <person name="Hagai E."/>
            <person name="Leshkowitz D."/>
            <person name="Brodsky L."/>
            <person name="Galatenko V."/>
            <person name="Nikolaev V."/>
            <person name="Gutnick D.L."/>
            <person name="Lancet D."/>
            <person name="Ben-Jacob E."/>
        </authorList>
    </citation>
    <scope>NUCLEOTIDE SEQUENCE [LARGE SCALE GENOMIC DNA]</scope>
    <source>
        <strain evidence="6 7">C454</strain>
    </source>
</reference>
<dbReference type="GO" id="GO:0016020">
    <property type="term" value="C:membrane"/>
    <property type="evidence" value="ECO:0007669"/>
    <property type="project" value="UniProtKB-SubCell"/>
</dbReference>
<accession>H3SJX3</accession>
<comment type="caution">
    <text evidence="6">The sequence shown here is derived from an EMBL/GenBank/DDBJ whole genome shotgun (WGS) entry which is preliminary data.</text>
</comment>
<dbReference type="STRING" id="1131935.PDENDC454_19253"/>
<dbReference type="Pfam" id="PF13564">
    <property type="entry name" value="DoxX_2"/>
    <property type="match status" value="1"/>
</dbReference>
<dbReference type="EMBL" id="AHKH01000062">
    <property type="protein sequence ID" value="EHQ60642.1"/>
    <property type="molecule type" value="Genomic_DNA"/>
</dbReference>
<sequence>MTIVVIIMQCILIAMFTVSVLLKFGRAPSMVRHWHEYRYPIWFMDVTATLEAAGIAGMIAAFWLPAALKYAAALLVILMLGAVHAHLFRAKHPLRMAINAAAMLLLSLMLLAI</sequence>
<evidence type="ECO:0000256" key="3">
    <source>
        <dbReference type="ARBA" id="ARBA00022989"/>
    </source>
</evidence>
<dbReference type="AlphaFoldDB" id="H3SJX3"/>
<evidence type="ECO:0000313" key="7">
    <source>
        <dbReference type="Proteomes" id="UP000003900"/>
    </source>
</evidence>
<feature type="transmembrane region" description="Helical" evidence="5">
    <location>
        <begin position="6"/>
        <end position="22"/>
    </location>
</feature>
<feature type="transmembrane region" description="Helical" evidence="5">
    <location>
        <begin position="42"/>
        <end position="64"/>
    </location>
</feature>
<keyword evidence="4 5" id="KW-0472">Membrane</keyword>
<keyword evidence="2 5" id="KW-0812">Transmembrane</keyword>
<keyword evidence="7" id="KW-1185">Reference proteome</keyword>
<evidence type="ECO:0000256" key="5">
    <source>
        <dbReference type="SAM" id="Phobius"/>
    </source>
</evidence>
<organism evidence="6 7">
    <name type="scientific">Paenibacillus dendritiformis C454</name>
    <dbReference type="NCBI Taxonomy" id="1131935"/>
    <lineage>
        <taxon>Bacteria</taxon>
        <taxon>Bacillati</taxon>
        <taxon>Bacillota</taxon>
        <taxon>Bacilli</taxon>
        <taxon>Bacillales</taxon>
        <taxon>Paenibacillaceae</taxon>
        <taxon>Paenibacillus</taxon>
    </lineage>
</organism>
<dbReference type="RefSeq" id="WP_006678346.1">
    <property type="nucleotide sequence ID" value="NZ_AHKH01000062.1"/>
</dbReference>
<gene>
    <name evidence="6" type="ORF">PDENDC454_19253</name>
</gene>
<name>H3SJX3_9BACL</name>
<keyword evidence="3 5" id="KW-1133">Transmembrane helix</keyword>
<proteinExistence type="predicted"/>
<dbReference type="Proteomes" id="UP000003900">
    <property type="component" value="Unassembled WGS sequence"/>
</dbReference>
<dbReference type="PATRIC" id="fig|1131935.3.peg.4000"/>
<evidence type="ECO:0008006" key="8">
    <source>
        <dbReference type="Google" id="ProtNLM"/>
    </source>
</evidence>
<evidence type="ECO:0000256" key="4">
    <source>
        <dbReference type="ARBA" id="ARBA00023136"/>
    </source>
</evidence>
<evidence type="ECO:0000256" key="2">
    <source>
        <dbReference type="ARBA" id="ARBA00022692"/>
    </source>
</evidence>
<evidence type="ECO:0000313" key="6">
    <source>
        <dbReference type="EMBL" id="EHQ60642.1"/>
    </source>
</evidence>
<feature type="transmembrane region" description="Helical" evidence="5">
    <location>
        <begin position="94"/>
        <end position="112"/>
    </location>
</feature>